<dbReference type="InterPro" id="IPR051450">
    <property type="entry name" value="Gfo/Idh/MocA_Oxidoreductases"/>
</dbReference>
<dbReference type="Gene3D" id="3.40.50.720">
    <property type="entry name" value="NAD(P)-binding Rossmann-like Domain"/>
    <property type="match status" value="1"/>
</dbReference>
<dbReference type="PANTHER" id="PTHR43377:SF1">
    <property type="entry name" value="BILIVERDIN REDUCTASE A"/>
    <property type="match status" value="1"/>
</dbReference>
<dbReference type="InterPro" id="IPR000683">
    <property type="entry name" value="Gfo/Idh/MocA-like_OxRdtase_N"/>
</dbReference>
<evidence type="ECO:0000313" key="3">
    <source>
        <dbReference type="EMBL" id="TCO59787.1"/>
    </source>
</evidence>
<evidence type="ECO:0000259" key="2">
    <source>
        <dbReference type="Pfam" id="PF01408"/>
    </source>
</evidence>
<dbReference type="InterPro" id="IPR036291">
    <property type="entry name" value="NAD(P)-bd_dom_sf"/>
</dbReference>
<dbReference type="GO" id="GO:0000166">
    <property type="term" value="F:nucleotide binding"/>
    <property type="evidence" value="ECO:0007669"/>
    <property type="project" value="InterPro"/>
</dbReference>
<feature type="domain" description="Gfo/Idh/MocA-like oxidoreductase N-terminal" evidence="2">
    <location>
        <begin position="3"/>
        <end position="127"/>
    </location>
</feature>
<dbReference type="EMBL" id="SLWS01000004">
    <property type="protein sequence ID" value="TCO59787.1"/>
    <property type="molecule type" value="Genomic_DNA"/>
</dbReference>
<accession>A0A4R2JLN8</accession>
<dbReference type="SUPFAM" id="SSF51735">
    <property type="entry name" value="NAD(P)-binding Rossmann-fold domains"/>
    <property type="match status" value="1"/>
</dbReference>
<comment type="caution">
    <text evidence="3">The sequence shown here is derived from an EMBL/GenBank/DDBJ whole genome shotgun (WGS) entry which is preliminary data.</text>
</comment>
<keyword evidence="4" id="KW-1185">Reference proteome</keyword>
<evidence type="ECO:0000256" key="1">
    <source>
        <dbReference type="SAM" id="MobiDB-lite"/>
    </source>
</evidence>
<reference evidence="3 4" key="1">
    <citation type="submission" date="2019-03" db="EMBL/GenBank/DDBJ databases">
        <title>Genomic Encyclopedia of Type Strains, Phase IV (KMG-IV): sequencing the most valuable type-strain genomes for metagenomic binning, comparative biology and taxonomic classification.</title>
        <authorList>
            <person name="Goeker M."/>
        </authorList>
    </citation>
    <scope>NUCLEOTIDE SEQUENCE [LARGE SCALE GENOMIC DNA]</scope>
    <source>
        <strain evidence="3 4">DSM 45934</strain>
    </source>
</reference>
<evidence type="ECO:0000313" key="4">
    <source>
        <dbReference type="Proteomes" id="UP000295680"/>
    </source>
</evidence>
<proteinExistence type="predicted"/>
<protein>
    <submittedName>
        <fullName evidence="3">Oxidoreductase family protein</fullName>
    </submittedName>
</protein>
<feature type="compositionally biased region" description="Basic and acidic residues" evidence="1">
    <location>
        <begin position="183"/>
        <end position="197"/>
    </location>
</feature>
<gene>
    <name evidence="3" type="ORF">EV192_104630</name>
</gene>
<dbReference type="RefSeq" id="WP_165960526.1">
    <property type="nucleotide sequence ID" value="NZ_SLWS01000004.1"/>
</dbReference>
<name>A0A4R2JLN8_9PSEU</name>
<dbReference type="Pfam" id="PF01408">
    <property type="entry name" value="GFO_IDH_MocA"/>
    <property type="match status" value="1"/>
</dbReference>
<feature type="region of interest" description="Disordered" evidence="1">
    <location>
        <begin position="147"/>
        <end position="199"/>
    </location>
</feature>
<dbReference type="PANTHER" id="PTHR43377">
    <property type="entry name" value="BILIVERDIN REDUCTASE A"/>
    <property type="match status" value="1"/>
</dbReference>
<sequence>MLRTLIIGLGRAGAGLHLTVLRKLRPAWEEDVVFDPAPVIAVDPRAHALSVGPDVRVTASLAEAARLLDPARTVVHVCTPPIVRLELLRELAELGFRNIIMEKPITTDRATLAAILNLADAEALKLAVVAPWLASALTARLSDLVAKRDPGPVSRSPSAIAGPDAVPDATAGTPKDNQYSRRTGGDARNRTDPDSHRTGTSIQALGALRSIEIHQSKPRLNRSLATAGHPTAFDIEPPHSLGVCLRLAGPARLVDARLSDMTIGSVVIPNMGSAELMLQHDSATTRIVSDLESPVRERRIELDFDGGHVIGHYPGSEDDHYAHLHVAGEGRPPTREVFPDDALTAYVGDTYRGFLLGDDFRSELAIGCQVVELIAEAKDLCLTGTEAASVG</sequence>
<organism evidence="3 4">
    <name type="scientific">Actinocrispum wychmicini</name>
    <dbReference type="NCBI Taxonomy" id="1213861"/>
    <lineage>
        <taxon>Bacteria</taxon>
        <taxon>Bacillati</taxon>
        <taxon>Actinomycetota</taxon>
        <taxon>Actinomycetes</taxon>
        <taxon>Pseudonocardiales</taxon>
        <taxon>Pseudonocardiaceae</taxon>
        <taxon>Actinocrispum</taxon>
    </lineage>
</organism>
<dbReference type="AlphaFoldDB" id="A0A4R2JLN8"/>
<dbReference type="Proteomes" id="UP000295680">
    <property type="component" value="Unassembled WGS sequence"/>
</dbReference>